<name>A0A917TCN2_9ACTN</name>
<feature type="compositionally biased region" description="Basic and acidic residues" evidence="2">
    <location>
        <begin position="133"/>
        <end position="160"/>
    </location>
</feature>
<proteinExistence type="inferred from homology"/>
<dbReference type="Gene3D" id="1.10.10.1550">
    <property type="entry name" value="ROS/MUCR transcriptional regulator protein"/>
    <property type="match status" value="1"/>
</dbReference>
<dbReference type="Pfam" id="PF05443">
    <property type="entry name" value="ROS_MUCR"/>
    <property type="match status" value="1"/>
</dbReference>
<dbReference type="AlphaFoldDB" id="A0A917TCN2"/>
<dbReference type="InterPro" id="IPR008807">
    <property type="entry name" value="ROS_MUCR"/>
</dbReference>
<evidence type="ECO:0000313" key="3">
    <source>
        <dbReference type="EMBL" id="GGM15737.1"/>
    </source>
</evidence>
<comment type="similarity">
    <text evidence="1">Belongs to the ros/MucR family.</text>
</comment>
<sequence>MTNAARAASAPDGWLPDGEPLYGRLGVLAVDEAAGTVQCAACGRWLNTVSGSHLTARHGLTVAQYRQRYGLQLRRVLEAPQRRAQRSASTRQRMEREPRLKALVDRAVGRAKSGELATAYRDAMTAGSRRSAQRAERREQLVSRAQEGSRRSAQRSRDQRDARAADLGFLDVASYLRDRHGRGWSVFKMAAELGSSRQSVTALLAELDLPGPLDRQHPIEQAALGRVGHATLFQFLAAQPADVGPKQLAAALGHSVPWLKVRAERDGLADRLQPAPTALQRITATAHQAGFDDAGQYLAHRYADGATTSELKQETGLHSQQLAALLTAAGVQRRTDPAYVERQTLDGIGYRGSLVDYAATRTSTGWTVQRMSAELGRSDVWLARRLRAHGAGYLIGPPGQRRTR</sequence>
<evidence type="ECO:0000256" key="2">
    <source>
        <dbReference type="SAM" id="MobiDB-lite"/>
    </source>
</evidence>
<evidence type="ECO:0008006" key="5">
    <source>
        <dbReference type="Google" id="ProtNLM"/>
    </source>
</evidence>
<accession>A0A917TCN2</accession>
<protein>
    <recommendedName>
        <fullName evidence="5">MucR family transcriptional regulator</fullName>
    </recommendedName>
</protein>
<dbReference type="EMBL" id="BMNA01000015">
    <property type="protein sequence ID" value="GGM15737.1"/>
    <property type="molecule type" value="Genomic_DNA"/>
</dbReference>
<gene>
    <name evidence="3" type="ORF">GCM10011594_39720</name>
</gene>
<dbReference type="GO" id="GO:0008270">
    <property type="term" value="F:zinc ion binding"/>
    <property type="evidence" value="ECO:0007669"/>
    <property type="project" value="InterPro"/>
</dbReference>
<evidence type="ECO:0000313" key="4">
    <source>
        <dbReference type="Proteomes" id="UP000655208"/>
    </source>
</evidence>
<keyword evidence="4" id="KW-1185">Reference proteome</keyword>
<organism evidence="3 4">
    <name type="scientific">Nakamurella endophytica</name>
    <dbReference type="NCBI Taxonomy" id="1748367"/>
    <lineage>
        <taxon>Bacteria</taxon>
        <taxon>Bacillati</taxon>
        <taxon>Actinomycetota</taxon>
        <taxon>Actinomycetes</taxon>
        <taxon>Nakamurellales</taxon>
        <taxon>Nakamurellaceae</taxon>
        <taxon>Nakamurella</taxon>
    </lineage>
</organism>
<dbReference type="InterPro" id="IPR041920">
    <property type="entry name" value="ROS/MUCR_sf"/>
</dbReference>
<dbReference type="Proteomes" id="UP000655208">
    <property type="component" value="Unassembled WGS sequence"/>
</dbReference>
<comment type="caution">
    <text evidence="3">The sequence shown here is derived from an EMBL/GenBank/DDBJ whole genome shotgun (WGS) entry which is preliminary data.</text>
</comment>
<reference evidence="3" key="2">
    <citation type="submission" date="2020-09" db="EMBL/GenBank/DDBJ databases">
        <authorList>
            <person name="Sun Q."/>
            <person name="Zhou Y."/>
        </authorList>
    </citation>
    <scope>NUCLEOTIDE SEQUENCE</scope>
    <source>
        <strain evidence="3">CGMCC 4.7308</strain>
    </source>
</reference>
<feature type="region of interest" description="Disordered" evidence="2">
    <location>
        <begin position="80"/>
        <end position="100"/>
    </location>
</feature>
<dbReference type="GO" id="GO:0003677">
    <property type="term" value="F:DNA binding"/>
    <property type="evidence" value="ECO:0007669"/>
    <property type="project" value="InterPro"/>
</dbReference>
<dbReference type="GO" id="GO:0006355">
    <property type="term" value="P:regulation of DNA-templated transcription"/>
    <property type="evidence" value="ECO:0007669"/>
    <property type="project" value="InterPro"/>
</dbReference>
<feature type="region of interest" description="Disordered" evidence="2">
    <location>
        <begin position="120"/>
        <end position="160"/>
    </location>
</feature>
<reference evidence="3" key="1">
    <citation type="journal article" date="2014" name="Int. J. Syst. Evol. Microbiol.">
        <title>Complete genome sequence of Corynebacterium casei LMG S-19264T (=DSM 44701T), isolated from a smear-ripened cheese.</title>
        <authorList>
            <consortium name="US DOE Joint Genome Institute (JGI-PGF)"/>
            <person name="Walter F."/>
            <person name="Albersmeier A."/>
            <person name="Kalinowski J."/>
            <person name="Ruckert C."/>
        </authorList>
    </citation>
    <scope>NUCLEOTIDE SEQUENCE</scope>
    <source>
        <strain evidence="3">CGMCC 4.7308</strain>
    </source>
</reference>
<evidence type="ECO:0000256" key="1">
    <source>
        <dbReference type="ARBA" id="ARBA00007031"/>
    </source>
</evidence>